<reference evidence="1 2" key="1">
    <citation type="journal article" date="2022" name="Plant J.">
        <title>Chromosome-level genome of Camellia lanceoleosa provides a valuable resource for understanding genome evolution and self-incompatibility.</title>
        <authorList>
            <person name="Gong W."/>
            <person name="Xiao S."/>
            <person name="Wang L."/>
            <person name="Liao Z."/>
            <person name="Chang Y."/>
            <person name="Mo W."/>
            <person name="Hu G."/>
            <person name="Li W."/>
            <person name="Zhao G."/>
            <person name="Zhu H."/>
            <person name="Hu X."/>
            <person name="Ji K."/>
            <person name="Xiang X."/>
            <person name="Song Q."/>
            <person name="Yuan D."/>
            <person name="Jin S."/>
            <person name="Zhang L."/>
        </authorList>
    </citation>
    <scope>NUCLEOTIDE SEQUENCE [LARGE SCALE GENOMIC DNA]</scope>
    <source>
        <strain evidence="1">SQ_2022a</strain>
    </source>
</reference>
<gene>
    <name evidence="1" type="ORF">LOK49_LG11G00475</name>
</gene>
<keyword evidence="2" id="KW-1185">Reference proteome</keyword>
<comment type="caution">
    <text evidence="1">The sequence shown here is derived from an EMBL/GenBank/DDBJ whole genome shotgun (WGS) entry which is preliminary data.</text>
</comment>
<evidence type="ECO:0000313" key="2">
    <source>
        <dbReference type="Proteomes" id="UP001060215"/>
    </source>
</evidence>
<dbReference type="EMBL" id="CM045769">
    <property type="protein sequence ID" value="KAI7995383.1"/>
    <property type="molecule type" value="Genomic_DNA"/>
</dbReference>
<dbReference type="Proteomes" id="UP001060215">
    <property type="component" value="Chromosome 12"/>
</dbReference>
<sequence>MLVGTRFWKAVITMAVIGLSKVMEVVDKGHVGYHYLLFDFPGQVELFFLHSNAKKVIDTLIKNLDLRLTAVHLVDAHLCSDPGKYVSALILSLSTMIHLELPHINVLSKIDLIESYGN</sequence>
<organism evidence="1 2">
    <name type="scientific">Camellia lanceoleosa</name>
    <dbReference type="NCBI Taxonomy" id="1840588"/>
    <lineage>
        <taxon>Eukaryota</taxon>
        <taxon>Viridiplantae</taxon>
        <taxon>Streptophyta</taxon>
        <taxon>Embryophyta</taxon>
        <taxon>Tracheophyta</taxon>
        <taxon>Spermatophyta</taxon>
        <taxon>Magnoliopsida</taxon>
        <taxon>eudicotyledons</taxon>
        <taxon>Gunneridae</taxon>
        <taxon>Pentapetalae</taxon>
        <taxon>asterids</taxon>
        <taxon>Ericales</taxon>
        <taxon>Theaceae</taxon>
        <taxon>Camellia</taxon>
    </lineage>
</organism>
<evidence type="ECO:0000313" key="1">
    <source>
        <dbReference type="EMBL" id="KAI7995383.1"/>
    </source>
</evidence>
<proteinExistence type="predicted"/>
<accession>A0ACC0G2N4</accession>
<protein>
    <submittedName>
        <fullName evidence="1">GPN-loop GTPase QQT1</fullName>
    </submittedName>
</protein>
<name>A0ACC0G2N4_9ERIC</name>